<dbReference type="Proteomes" id="UP000002534">
    <property type="component" value="Chromosome"/>
</dbReference>
<organism evidence="1 2">
    <name type="scientific">Syntrophotalea carbinolica (strain DSM 2380 / NBRC 103641 / GraBd1)</name>
    <name type="common">Pelobacter carbinolicus</name>
    <dbReference type="NCBI Taxonomy" id="338963"/>
    <lineage>
        <taxon>Bacteria</taxon>
        <taxon>Pseudomonadati</taxon>
        <taxon>Thermodesulfobacteriota</taxon>
        <taxon>Desulfuromonadia</taxon>
        <taxon>Desulfuromonadales</taxon>
        <taxon>Syntrophotaleaceae</taxon>
        <taxon>Syntrophotalea</taxon>
    </lineage>
</organism>
<dbReference type="HOGENOM" id="CLU_2863832_0_0_7"/>
<protein>
    <submittedName>
        <fullName evidence="1">Uncharacterized protein</fullName>
    </submittedName>
</protein>
<dbReference type="KEGG" id="pca:Pcar_3374"/>
<dbReference type="EMBL" id="CP000142">
    <property type="protein sequence ID" value="ABI81989.1"/>
    <property type="molecule type" value="Genomic_DNA"/>
</dbReference>
<evidence type="ECO:0000313" key="2">
    <source>
        <dbReference type="Proteomes" id="UP000002534"/>
    </source>
</evidence>
<dbReference type="AlphaFoldDB" id="Q0C6E9"/>
<gene>
    <name evidence="1" type="ordered locus">Pcar_3374</name>
</gene>
<name>Q0C6E9_SYNC1</name>
<sequence length="64" mass="7449">MCGVFGIYCRNNYFTRCVVCLICLYSRNRFTFLFCRQNVCIVPASLAGQEMWAFCMSPEGRMRA</sequence>
<reference evidence="1 2" key="2">
    <citation type="journal article" date="2012" name="BMC Genomics">
        <title>The genome of Pelobacter carbinolicus reveals surprising metabolic capabilities and physiological features.</title>
        <authorList>
            <person name="Aklujkar M."/>
            <person name="Haveman S.A."/>
            <person name="Didonato R.Jr."/>
            <person name="Chertkov O."/>
            <person name="Han C.S."/>
            <person name="Land M.L."/>
            <person name="Brown P."/>
            <person name="Lovley D.R."/>
        </authorList>
    </citation>
    <scope>NUCLEOTIDE SEQUENCE [LARGE SCALE GENOMIC DNA]</scope>
    <source>
        <strain evidence="2">DSM 2380 / NBRC 103641 / GraBd1</strain>
    </source>
</reference>
<keyword evidence="2" id="KW-1185">Reference proteome</keyword>
<proteinExistence type="predicted"/>
<accession>Q0C6E9</accession>
<evidence type="ECO:0000313" key="1">
    <source>
        <dbReference type="EMBL" id="ABI81989.1"/>
    </source>
</evidence>
<reference evidence="2" key="1">
    <citation type="submission" date="2005-10" db="EMBL/GenBank/DDBJ databases">
        <title>Complete sequence of Pelobacter carbinolicus DSM 2380.</title>
        <authorList>
            <person name="Copeland A."/>
            <person name="Lucas S."/>
            <person name="Lapidus A."/>
            <person name="Barry K."/>
            <person name="Detter J.C."/>
            <person name="Glavina T."/>
            <person name="Hammon N."/>
            <person name="Israni S."/>
            <person name="Pitluck S."/>
            <person name="Chertkov O."/>
            <person name="Schmutz J."/>
            <person name="Larimer F."/>
            <person name="Land M."/>
            <person name="Kyrpides N."/>
            <person name="Ivanova N."/>
            <person name="Richardson P."/>
        </authorList>
    </citation>
    <scope>NUCLEOTIDE SEQUENCE [LARGE SCALE GENOMIC DNA]</scope>
    <source>
        <strain evidence="2">DSM 2380 / NBRC 103641 / GraBd1</strain>
    </source>
</reference>